<dbReference type="OrthoDB" id="2444059at2759"/>
<evidence type="ECO:0000256" key="1">
    <source>
        <dbReference type="ARBA" id="ARBA00004141"/>
    </source>
</evidence>
<feature type="transmembrane region" description="Helical" evidence="5">
    <location>
        <begin position="36"/>
        <end position="55"/>
    </location>
</feature>
<keyword evidence="7" id="KW-1185">Reference proteome</keyword>
<gene>
    <name evidence="6" type="ORF">C2G38_2061515</name>
</gene>
<evidence type="ECO:0000256" key="3">
    <source>
        <dbReference type="ARBA" id="ARBA00022989"/>
    </source>
</evidence>
<proteinExistence type="predicted"/>
<dbReference type="Gene3D" id="1.20.1070.10">
    <property type="entry name" value="Rhodopsin 7-helix transmembrane proteins"/>
    <property type="match status" value="1"/>
</dbReference>
<dbReference type="PANTHER" id="PTHR23112">
    <property type="entry name" value="G PROTEIN-COUPLED RECEPTOR 157-RELATED"/>
    <property type="match status" value="1"/>
</dbReference>
<protein>
    <recommendedName>
        <fullName evidence="8">G-protein coupled receptors family 2 profile 2 domain-containing protein</fullName>
    </recommendedName>
</protein>
<sequence length="417" mass="47233">MSVYTPLNFIYVTINLISLTLLGSLIILISKSTTYFLKHTLLQLCICAFFIHVSYLPSTLYYGDVIGALNAAQASSSIMLCIIQAKFITLFSYPLQLLPVILAINLWFAVVRSDVRIEKKYFWWVTGFIWGWTILYNIICLILDSRETNSNVSATEFFCVQSSRIIWTWYCYLISMFILVTISLIITIHSSIVLWTRWQNFSHRQSRNTAIKLGIAGRLVVLSCIYLISLIISVLSALMKYLSKKTSGWLTVADFSSCLIGTTIFLIFGTTKSAAIFLPCCYYVPPNVPHSQEQSGLSRDEVNPSFQLQIIGANRNQLQIPSSSPRRHQGADDITDMNILIPDSPGGESSFLTHSSQNIALEDLPPLSPTSLPSPTIPLQTRDDFRMHELQRDGYSNSGQFFDDWYKIDGYEDHKMQ</sequence>
<feature type="transmembrane region" description="Helical" evidence="5">
    <location>
        <begin position="215"/>
        <end position="238"/>
    </location>
</feature>
<dbReference type="Proteomes" id="UP000266673">
    <property type="component" value="Unassembled WGS sequence"/>
</dbReference>
<evidence type="ECO:0008006" key="8">
    <source>
        <dbReference type="Google" id="ProtNLM"/>
    </source>
</evidence>
<name>A0A397W0Q7_9GLOM</name>
<dbReference type="AlphaFoldDB" id="A0A397W0Q7"/>
<dbReference type="GO" id="GO:0007189">
    <property type="term" value="P:adenylate cyclase-activating G protein-coupled receptor signaling pathway"/>
    <property type="evidence" value="ECO:0007669"/>
    <property type="project" value="TreeGrafter"/>
</dbReference>
<dbReference type="GO" id="GO:0004930">
    <property type="term" value="F:G protein-coupled receptor activity"/>
    <property type="evidence" value="ECO:0007669"/>
    <property type="project" value="TreeGrafter"/>
</dbReference>
<dbReference type="GO" id="GO:0005886">
    <property type="term" value="C:plasma membrane"/>
    <property type="evidence" value="ECO:0007669"/>
    <property type="project" value="TreeGrafter"/>
</dbReference>
<keyword evidence="3 5" id="KW-1133">Transmembrane helix</keyword>
<comment type="subcellular location">
    <subcellularLocation>
        <location evidence="1">Membrane</location>
        <topology evidence="1">Multi-pass membrane protein</topology>
    </subcellularLocation>
</comment>
<evidence type="ECO:0000256" key="5">
    <source>
        <dbReference type="SAM" id="Phobius"/>
    </source>
</evidence>
<comment type="caution">
    <text evidence="6">The sequence shown here is derived from an EMBL/GenBank/DDBJ whole genome shotgun (WGS) entry which is preliminary data.</text>
</comment>
<feature type="transmembrane region" description="Helical" evidence="5">
    <location>
        <begin position="6"/>
        <end position="29"/>
    </location>
</feature>
<keyword evidence="4 5" id="KW-0472">Membrane</keyword>
<feature type="transmembrane region" description="Helical" evidence="5">
    <location>
        <begin position="250"/>
        <end position="269"/>
    </location>
</feature>
<feature type="transmembrane region" description="Helical" evidence="5">
    <location>
        <begin position="121"/>
        <end position="143"/>
    </location>
</feature>
<reference evidence="6 7" key="1">
    <citation type="submission" date="2018-06" db="EMBL/GenBank/DDBJ databases">
        <title>Comparative genomics reveals the genomic features of Rhizophagus irregularis, R. cerebriforme, R. diaphanum and Gigaspora rosea, and their symbiotic lifestyle signature.</title>
        <authorList>
            <person name="Morin E."/>
            <person name="San Clemente H."/>
            <person name="Chen E.C.H."/>
            <person name="De La Providencia I."/>
            <person name="Hainaut M."/>
            <person name="Kuo A."/>
            <person name="Kohler A."/>
            <person name="Murat C."/>
            <person name="Tang N."/>
            <person name="Roy S."/>
            <person name="Loubradou J."/>
            <person name="Henrissat B."/>
            <person name="Grigoriev I.V."/>
            <person name="Corradi N."/>
            <person name="Roux C."/>
            <person name="Martin F.M."/>
        </authorList>
    </citation>
    <scope>NUCLEOTIDE SEQUENCE [LARGE SCALE GENOMIC DNA]</scope>
    <source>
        <strain evidence="6 7">DAOM 194757</strain>
    </source>
</reference>
<feature type="transmembrane region" description="Helical" evidence="5">
    <location>
        <begin position="90"/>
        <end position="109"/>
    </location>
</feature>
<feature type="transmembrane region" description="Helical" evidence="5">
    <location>
        <begin position="170"/>
        <end position="195"/>
    </location>
</feature>
<dbReference type="PANTHER" id="PTHR23112:SF0">
    <property type="entry name" value="TRANSMEMBRANE PROTEIN 116"/>
    <property type="match status" value="1"/>
</dbReference>
<evidence type="ECO:0000313" key="6">
    <source>
        <dbReference type="EMBL" id="RIB27612.1"/>
    </source>
</evidence>
<evidence type="ECO:0000256" key="4">
    <source>
        <dbReference type="ARBA" id="ARBA00023136"/>
    </source>
</evidence>
<evidence type="ECO:0000313" key="7">
    <source>
        <dbReference type="Proteomes" id="UP000266673"/>
    </source>
</evidence>
<dbReference type="EMBL" id="QKWP01000093">
    <property type="protein sequence ID" value="RIB27612.1"/>
    <property type="molecule type" value="Genomic_DNA"/>
</dbReference>
<keyword evidence="2 5" id="KW-0812">Transmembrane</keyword>
<evidence type="ECO:0000256" key="2">
    <source>
        <dbReference type="ARBA" id="ARBA00022692"/>
    </source>
</evidence>
<accession>A0A397W0Q7</accession>
<organism evidence="6 7">
    <name type="scientific">Gigaspora rosea</name>
    <dbReference type="NCBI Taxonomy" id="44941"/>
    <lineage>
        <taxon>Eukaryota</taxon>
        <taxon>Fungi</taxon>
        <taxon>Fungi incertae sedis</taxon>
        <taxon>Mucoromycota</taxon>
        <taxon>Glomeromycotina</taxon>
        <taxon>Glomeromycetes</taxon>
        <taxon>Diversisporales</taxon>
        <taxon>Gigasporaceae</taxon>
        <taxon>Gigaspora</taxon>
    </lineage>
</organism>